<keyword evidence="1" id="KW-0732">Signal</keyword>
<proteinExistence type="predicted"/>
<keyword evidence="3" id="KW-1185">Reference proteome</keyword>
<dbReference type="Proteomes" id="UP000231279">
    <property type="component" value="Unassembled WGS sequence"/>
</dbReference>
<reference evidence="3" key="1">
    <citation type="journal article" date="2018" name="Gigascience">
        <title>Genome assembly of the Pink Ipe (Handroanthus impetiginosus, Bignoniaceae), a highly valued, ecologically keystone Neotropical timber forest tree.</title>
        <authorList>
            <person name="Silva-Junior O.B."/>
            <person name="Grattapaglia D."/>
            <person name="Novaes E."/>
            <person name="Collevatti R.G."/>
        </authorList>
    </citation>
    <scope>NUCLEOTIDE SEQUENCE [LARGE SCALE GENOMIC DNA]</scope>
    <source>
        <strain evidence="3">cv. UFG-1</strain>
    </source>
</reference>
<gene>
    <name evidence="2" type="ORF">CDL12_14658</name>
</gene>
<sequence length="56" mass="6378">MWMKILLSYCFYIAQDQVFLCSITIGNGNCRYGLDFETRMQIGALVLHKVLAALCT</sequence>
<comment type="caution">
    <text evidence="2">The sequence shown here is derived from an EMBL/GenBank/DDBJ whole genome shotgun (WGS) entry which is preliminary data.</text>
</comment>
<accession>A0A2G9H5E5</accession>
<name>A0A2G9H5E5_9LAMI</name>
<evidence type="ECO:0000256" key="1">
    <source>
        <dbReference type="SAM" id="SignalP"/>
    </source>
</evidence>
<dbReference type="AlphaFoldDB" id="A0A2G9H5E5"/>
<protein>
    <submittedName>
        <fullName evidence="2">Uncharacterized protein</fullName>
    </submittedName>
</protein>
<evidence type="ECO:0000313" key="3">
    <source>
        <dbReference type="Proteomes" id="UP000231279"/>
    </source>
</evidence>
<organism evidence="2 3">
    <name type="scientific">Handroanthus impetiginosus</name>
    <dbReference type="NCBI Taxonomy" id="429701"/>
    <lineage>
        <taxon>Eukaryota</taxon>
        <taxon>Viridiplantae</taxon>
        <taxon>Streptophyta</taxon>
        <taxon>Embryophyta</taxon>
        <taxon>Tracheophyta</taxon>
        <taxon>Spermatophyta</taxon>
        <taxon>Magnoliopsida</taxon>
        <taxon>eudicotyledons</taxon>
        <taxon>Gunneridae</taxon>
        <taxon>Pentapetalae</taxon>
        <taxon>asterids</taxon>
        <taxon>lamiids</taxon>
        <taxon>Lamiales</taxon>
        <taxon>Bignoniaceae</taxon>
        <taxon>Crescentiina</taxon>
        <taxon>Tabebuia alliance</taxon>
        <taxon>Handroanthus</taxon>
    </lineage>
</organism>
<feature type="signal peptide" evidence="1">
    <location>
        <begin position="1"/>
        <end position="16"/>
    </location>
</feature>
<dbReference type="EMBL" id="NKXS01002633">
    <property type="protein sequence ID" value="PIN12731.1"/>
    <property type="molecule type" value="Genomic_DNA"/>
</dbReference>
<evidence type="ECO:0000313" key="2">
    <source>
        <dbReference type="EMBL" id="PIN12731.1"/>
    </source>
</evidence>
<feature type="chain" id="PRO_5013910040" evidence="1">
    <location>
        <begin position="17"/>
        <end position="56"/>
    </location>
</feature>